<evidence type="ECO:0000256" key="1">
    <source>
        <dbReference type="SAM" id="Phobius"/>
    </source>
</evidence>
<keyword evidence="3" id="KW-1185">Reference proteome</keyword>
<reference evidence="2" key="1">
    <citation type="thesis" date="2020" institute="ProQuest LLC" country="789 East Eisenhower Parkway, Ann Arbor, MI, USA">
        <title>Comparative Genomics and Chromosome Evolution.</title>
        <authorList>
            <person name="Mudd A.B."/>
        </authorList>
    </citation>
    <scope>NUCLEOTIDE SEQUENCE</scope>
    <source>
        <strain evidence="2">237g6f4</strain>
        <tissue evidence="2">Blood</tissue>
    </source>
</reference>
<dbReference type="Proteomes" id="UP000824782">
    <property type="component" value="Unassembled WGS sequence"/>
</dbReference>
<proteinExistence type="predicted"/>
<protein>
    <submittedName>
        <fullName evidence="2">Uncharacterized protein</fullName>
    </submittedName>
</protein>
<keyword evidence="1" id="KW-1133">Transmembrane helix</keyword>
<dbReference type="EMBL" id="WNYA01000011">
    <property type="protein sequence ID" value="KAG8551673.1"/>
    <property type="molecule type" value="Genomic_DNA"/>
</dbReference>
<accession>A0AAV6ZUK6</accession>
<name>A0AAV6ZUK6_ENGPU</name>
<feature type="transmembrane region" description="Helical" evidence="1">
    <location>
        <begin position="43"/>
        <end position="62"/>
    </location>
</feature>
<evidence type="ECO:0000313" key="2">
    <source>
        <dbReference type="EMBL" id="KAG8551673.1"/>
    </source>
</evidence>
<keyword evidence="1" id="KW-0812">Transmembrane</keyword>
<gene>
    <name evidence="2" type="ORF">GDO81_004214</name>
</gene>
<evidence type="ECO:0000313" key="3">
    <source>
        <dbReference type="Proteomes" id="UP000824782"/>
    </source>
</evidence>
<dbReference type="AlphaFoldDB" id="A0AAV6ZUK6"/>
<keyword evidence="1" id="KW-0472">Membrane</keyword>
<comment type="caution">
    <text evidence="2">The sequence shown here is derived from an EMBL/GenBank/DDBJ whole genome shotgun (WGS) entry which is preliminary data.</text>
</comment>
<sequence>MYSQQRCCKERTAVVLTTGDGESHRNVLCANANCPYFIEQFYIVYYTLVAELALSFIIQLYLQGSFNEFNTEQGITTRLVMICIDQKKSDLERPIQANG</sequence>
<organism evidence="2 3">
    <name type="scientific">Engystomops pustulosus</name>
    <name type="common">Tungara frog</name>
    <name type="synonym">Physalaemus pustulosus</name>
    <dbReference type="NCBI Taxonomy" id="76066"/>
    <lineage>
        <taxon>Eukaryota</taxon>
        <taxon>Metazoa</taxon>
        <taxon>Chordata</taxon>
        <taxon>Craniata</taxon>
        <taxon>Vertebrata</taxon>
        <taxon>Euteleostomi</taxon>
        <taxon>Amphibia</taxon>
        <taxon>Batrachia</taxon>
        <taxon>Anura</taxon>
        <taxon>Neobatrachia</taxon>
        <taxon>Hyloidea</taxon>
        <taxon>Leptodactylidae</taxon>
        <taxon>Leiuperinae</taxon>
        <taxon>Engystomops</taxon>
    </lineage>
</organism>